<keyword evidence="2" id="KW-0732">Signal</keyword>
<feature type="compositionally biased region" description="Low complexity" evidence="1">
    <location>
        <begin position="25"/>
        <end position="82"/>
    </location>
</feature>
<accession>Q9GP30</accession>
<reference evidence="3" key="2">
    <citation type="journal article" date="2000" name="Mol. Biochem. Parasitol.">
        <title>Polymorphic open reading frames encoding secretory proteins are located less than 3 kilobases from Theileria parva telomeres.</title>
        <authorList>
            <person name="Bishop R."/>
            <person name="Gobright E."/>
            <person name="Nene V."/>
            <person name="Morzaria S."/>
            <person name="Musoke A."/>
            <person name="Sohanpal B."/>
        </authorList>
    </citation>
    <scope>NUCLEOTIDE SEQUENCE</scope>
    <source>
        <strain evidence="3">Muguga</strain>
    </source>
</reference>
<dbReference type="VEuPathDB" id="PiroplasmaDB:TpMuguga_01g00003"/>
<feature type="signal peptide" evidence="2">
    <location>
        <begin position="1"/>
        <end position="25"/>
    </location>
</feature>
<feature type="compositionally biased region" description="Low complexity" evidence="1">
    <location>
        <begin position="449"/>
        <end position="503"/>
    </location>
</feature>
<name>Q9GP30_THEPA</name>
<dbReference type="EMBL" id="AF198437">
    <property type="protein sequence ID" value="AAG37800.1"/>
    <property type="molecule type" value="Genomic_DNA"/>
</dbReference>
<feature type="compositionally biased region" description="Low complexity" evidence="1">
    <location>
        <begin position="165"/>
        <end position="175"/>
    </location>
</feature>
<dbReference type="Pfam" id="PF04385">
    <property type="entry name" value="FAINT"/>
    <property type="match status" value="13"/>
</dbReference>
<feature type="compositionally biased region" description="Low complexity" evidence="1">
    <location>
        <begin position="1803"/>
        <end position="1828"/>
    </location>
</feature>
<protein>
    <submittedName>
        <fullName evidence="3">Hypothetical telomeric SfiI 20 protein 3</fullName>
    </submittedName>
</protein>
<feature type="compositionally biased region" description="Polar residues" evidence="1">
    <location>
        <begin position="90"/>
        <end position="99"/>
    </location>
</feature>
<dbReference type="PANTHER" id="PTHR22917">
    <property type="entry name" value="HEMOPEXIN DOMAIN-CONTAINING PROTEIN"/>
    <property type="match status" value="1"/>
</dbReference>
<reference evidence="3" key="1">
    <citation type="submission" date="1999-10" db="EMBL/GenBank/DDBJ databases">
        <authorList>
            <person name="Bishop R.P."/>
            <person name="Gobright E.I."/>
            <person name="Sohanpal B.K."/>
        </authorList>
    </citation>
    <scope>NUCLEOTIDE SEQUENCE</scope>
    <source>
        <strain evidence="3">Muguga</strain>
    </source>
</reference>
<organism evidence="3">
    <name type="scientific">Theileria parva</name>
    <name type="common">East coast fever infection agent</name>
    <dbReference type="NCBI Taxonomy" id="5875"/>
    <lineage>
        <taxon>Eukaryota</taxon>
        <taxon>Sar</taxon>
        <taxon>Alveolata</taxon>
        <taxon>Apicomplexa</taxon>
        <taxon>Aconoidasida</taxon>
        <taxon>Piroplasmida</taxon>
        <taxon>Theileriidae</taxon>
        <taxon>Theileria</taxon>
    </lineage>
</organism>
<feature type="compositionally biased region" description="Low complexity" evidence="1">
    <location>
        <begin position="182"/>
        <end position="194"/>
    </location>
</feature>
<feature type="region of interest" description="Disordered" evidence="1">
    <location>
        <begin position="2968"/>
        <end position="2990"/>
    </location>
</feature>
<feature type="compositionally biased region" description="Low complexity" evidence="1">
    <location>
        <begin position="1326"/>
        <end position="1347"/>
    </location>
</feature>
<feature type="region of interest" description="Disordered" evidence="1">
    <location>
        <begin position="1266"/>
        <end position="1364"/>
    </location>
</feature>
<feature type="compositionally biased region" description="Polar residues" evidence="1">
    <location>
        <begin position="129"/>
        <end position="152"/>
    </location>
</feature>
<dbReference type="CDD" id="cd22541">
    <property type="entry name" value="SP5_N"/>
    <property type="match status" value="1"/>
</dbReference>
<feature type="region of interest" description="Disordered" evidence="1">
    <location>
        <begin position="2765"/>
        <end position="2821"/>
    </location>
</feature>
<feature type="chain" id="PRO_5004327795" evidence="2">
    <location>
        <begin position="26"/>
        <end position="3529"/>
    </location>
</feature>
<evidence type="ECO:0000256" key="2">
    <source>
        <dbReference type="SAM" id="SignalP"/>
    </source>
</evidence>
<evidence type="ECO:0000256" key="1">
    <source>
        <dbReference type="SAM" id="MobiDB-lite"/>
    </source>
</evidence>
<evidence type="ECO:0000313" key="3">
    <source>
        <dbReference type="EMBL" id="AAG37800.1"/>
    </source>
</evidence>
<feature type="compositionally biased region" description="Polar residues" evidence="1">
    <location>
        <begin position="207"/>
        <end position="219"/>
    </location>
</feature>
<feature type="compositionally biased region" description="Low complexity" evidence="1">
    <location>
        <begin position="220"/>
        <end position="248"/>
    </location>
</feature>
<feature type="region of interest" description="Disordered" evidence="1">
    <location>
        <begin position="1796"/>
        <end position="1828"/>
    </location>
</feature>
<feature type="compositionally biased region" description="Low complexity" evidence="1">
    <location>
        <begin position="1272"/>
        <end position="1307"/>
    </location>
</feature>
<feature type="region of interest" description="Disordered" evidence="1">
    <location>
        <begin position="24"/>
        <end position="248"/>
    </location>
</feature>
<sequence>MRKCMIFIKLLFYIALLHKWNGVESQPTSSGRSNSSGSQGSRAQSTTPKSQNQTQSSQSQSESTASATSRRRTGTTGAQGSQPTKPPSQPASSNGSGSHASPRASTGQSSTPKSQPTTPTSQSQPKSTASRTSSTGVGQARGTPSSATSQPSRGVGVGRGSQPKATAATIGTSTPTTPPTPTTSAAQTKATPTTGARPATQPKVTPASASSTQPKSQANVTPVSGSAAPSVSTSATPTKPVSQSTPTTSVTKVTLNIDTTKESTSELDYSKIGDIHNYTPKQNHLFSKVTHGSVVVWESKTEVHGTRVTYVCIIKYLVVLLSNDMFLLFHQSSGTWTDVTKERYDVDKLKFFGENDAALNKSSYSTTLISYSYSLEFNAGVKCQKVKYGNEDVWKHSDDTDFGSIKSLFIDLISNQLSVKNESGQLKKLEYKPKESNGTTSETADATKEPTTPTTVTTKSDPTTTATATETSSSTLTTESDTATTQTTPVTTPTSSGSSVTQSKRLESSSTSGNIHTFTSGVSHSAVDASQGASVLDSGSSSSTLVLTEYKRLPSIRLTTSTDTDTSSKSQTATPVTTTTTNVALDIDKKQSTDQFEYSDINNYRIYVAKTNFVFNKIVQGTTVIWESKDYCATSVTTKTIDNKVFLAIVLSNGMFTLVEKSSGKWTDITLIGTWYLHLKFYGDRDTEIKSSKYSVTMSGLSYNLDFNTNVDCKKIKYNNVTLWSHTDDSEFGTIKSLSLDLAKNVFFVKNSADIVKKLELKYISLDIDKKQSTDESDYSKSDCHTYMTKSNFVFNRIVQGTDFVWKSQVLFGTKVTAAGDFLTILLNNGTFKLFQKSVGEWIDITPNKHDIGKLKFYGEGDRLLKSYDYSVTLSCLAFSYEFNVGSECHKVKYGDDVLWNHSDDSQFGTIKTFSLDLPKNQFTIKNNSGTVKNVEFKYVILDLNTMESTDHFDRTGDDGIFKFVVKSGYVFSKVVQGTSVVWEPRDSAYCTEVTYIVAGDFKYLSAVLDNGSCLLLYKTSKDKPFKDITSTSYNVTRLKFLTDDNSELSTSDYKVTVAEHCYNLEFNSDVKCSKITHNGADLWKHSDDTQFGTIKSLHLNLINNQLGLKNQSNTLKELQAPLPPTPDVTDTTGTKITIDLNETKEVEGMFTYSHDGKCHTYATAGFGNTFGKVMKGTRVVWEPVGNVQAKKIIYVDDHVKNVVVVLTDGKFLLLKQSDNNWDDVTKYTLDVSKLVFLGDNHGATSLGVSASVTVVDTAMTLTPDDQSKLISGSASSSPVTSPVSQPKSATVTTTPATTPQTQGPAPAKVPEAKSTTTTAPQVSGPAVTPSTATPSPAKVTSPPAATLSGTEVTPPKVAVSGTPVTLDIDNTQSASEYDYKDEGGVVTYTPKENHVFSKVTEGPIVLWKSDDVSGTMVRICSKLLVILFNNNEFKLFEQSEGNWIDITDKRHNLTKLKFFNDSNAQIKPTEYTVTIVELSYRIQFSQGTICRKITLGNDIIYNYQDDTDFGSIGSLDLDLVSNGFFVKNESGDLKSVTKPVILDLETTKSTPEFDISYIEGSDHIYIPKENRVFNKVVRGPTLIWESKDNVCATIVTISSKFLSILFDNNTFKLFQESEKQWTDITSDRHNVASLKFYGDNNVEIKLSDYIVSMSGLSYNFEFKTGVKCKKITLDNVTLWSHTDDTQFGTIKSFSLGLVLNGFFIKNESGTVKPAEPTKVTLDIEKTQSTVQLEYKVQNGVVTYTGKDCHVFSKIMQGSTVVWESEENLFATKVIKDGNKNSLSINLSNGTTKEFQQSDSKWTESQTSSPVTTSSSSAQTATTETATTGTTTTTKTVLDIDIKKSTDQFQYSNSGGFTKFVARPGYGFTKVTKGNSVVFQSTRILFGTIVTYMDSCNYVSAQFINGMFKDFQLSGTKWTESKPIQSNNTPFTSFDYKVTVTNYIYEFQFNEGAECKTVKYGNVQVYRHTDHPFQRSFGSIKSFSVDLVKNRFFIKNQSCSMRELPYEPPLDTKSIDTTQRLLLTRGQSTTDVIEAVDVRPITLDLTTATNNKFSRTDKDGYVTYTANPGFVFGKVTHGANIVWESDSNIFGNLVRIKSESNNMFLVILLDNSTFKLFQFSDGTVFKDITAEKRDVTKLKFLGEGGEINPSDFKVSLADFQFSYEFHDRVKCLRITLGNECFYEHKGGFGAIKSLSLDLVLNKFSTVEVKSVSLDIDKSQSTNEFDHTEKNGVSTFSPKSGHVFTKVTHSNTAIWESDGNVCATIVNTKTSDNKVFLSIFLSNNMFKLFLKSSDGAFKDITNQRHDVKKLKFLGQDDSPLKSTDYSVSMSGHTFLCEFNRGFNCLGVKLGNEDIWKPDGDPKFSTIKSLSLDLIDNKFSLKNESGDIKPVVIPVILDISKTQSTSEFEYLKEYEFHKYTVKSCYLFTKVTEGAKVVWESNDTVGGTLVTTTGEFLAILLNNNLFKLFLKSSEWEDITKSRIDISGLKFLTDDSEIGTSDYKVTISCHSYILEFNPGVECHKITHRGIDLWKSDDDQKFKSVKSLSLCLLSNQLSVTNESGTVKDLKLTSDTTETESTAPVTKYITLDVDKKQSTSEFECKEKNGVTSYTAKSDIVFTKITHKTTVVWESGGNVCAILVSVKAEFLAILLSNNQFKLFQKSSDGTWKDITSQRHNISNLKFLGQGGSVLKSPDYSVSMSGLILVYEFNTKCTKIMLENENIWKPDDDPKFPKIKSLSLDIASNKFSLKSDTAVKELELSLATSTESATKSATATSVTDPTTQTTPESVTGFPTKSSPESTTTTQPNVSTTTQSVTPTPTGTTVTSVTLDINTTNSTQQFECKEKNGVISYVAKSGNVFTKVTHGQTSVWESSGNVSGAMVTTKKDEFIAILLDNKKFLIFQNSDNKWTDVTCDRCDLDELSFFSDDTVLTSSQYKIVLSDLSYNLQFNDGVKCSKITHKGVRVWPVPDGSKTTTDTDDTTKTIDDTTSSKSASDDTGFGFIKSLHLDLVANKFSVKNESDQVKEFEYKPVKSKIITSSSGGTLSVDAVPGLYKLNLGLTQSQYDIVKVGKSFEYHFKPNVKCSMILFNDDTTSYYHPTVWNSPNQDDVFGTKVVVSDDVKYLLLLLNNNMYKMFTHFYNRWVEISRDRRDVSKLKFYGIQEVSDSSSSLTVPESDRQLTPSDYKFSISDFVFSFEFNEGILCRKINLGDMIVYNYDILKTPIKSFNINLRTNQFSVNNRFGDANVELVQRPDTLITIDLNVCETTFEYQYLKTDDDFHTYVPLFGYAFNKIVRGSNDIWESTTDCSLKVVYMDSAKLLAILMDNNKFFLFQESSGTFRDITSMRHDVSNLKFLDTRDSELTSSDLKITIVNNSYRYEFKDGVRCQTVKYSDDVLWRHSDHTKFGTIVSFHLGLVSNKFFVKNQSDQLKMIEYRPGTLPIVTDVNRNTSSELDIDKKGSTDRYDYENNGDDHIFTPKSGCEFSKVVRGEKVIWEASENLFAKDVIFDEANNYVTIELTNGSFRTITLSDTTT</sequence>
<feature type="compositionally biased region" description="Polar residues" evidence="1">
    <location>
        <begin position="508"/>
        <end position="517"/>
    </location>
</feature>
<dbReference type="PANTHER" id="PTHR22917:SF6">
    <property type="entry name" value="EG:8D8.2 PROTEIN-RELATED"/>
    <property type="match status" value="1"/>
</dbReference>
<dbReference type="InterPro" id="IPR051298">
    <property type="entry name" value="Heme_transport/Cell_adhesion"/>
</dbReference>
<feature type="region of interest" description="Disordered" evidence="1">
    <location>
        <begin position="428"/>
        <end position="517"/>
    </location>
</feature>
<proteinExistence type="predicted"/>
<dbReference type="InterPro" id="IPR007480">
    <property type="entry name" value="DUF529"/>
</dbReference>
<feature type="compositionally biased region" description="Low complexity" evidence="1">
    <location>
        <begin position="105"/>
        <end position="128"/>
    </location>
</feature>